<protein>
    <submittedName>
        <fullName evidence="1">Uncharacterized protein TCIL3000_11_15990</fullName>
    </submittedName>
</protein>
<dbReference type="AlphaFoldDB" id="G0V366"/>
<sequence>MACCVFILHSSGVSCDTTLLSEAAHCASAVFSSLRLCSLDFTPTVAVIRANPVEGVQYAYSSFVVDNQYNYCTEDSAADVAGDRDAIPAVGSTQYKFCGRSAEALQRAILRCGSPYEKSKDSEDFSGVWRCLSGALLSGCCFLHAHAQGCEGSAGGVLPAHGGSGSALPRKRVMIVFSDVCSTHP</sequence>
<organism evidence="1">
    <name type="scientific">Trypanosoma congolense (strain IL3000)</name>
    <dbReference type="NCBI Taxonomy" id="1068625"/>
    <lineage>
        <taxon>Eukaryota</taxon>
        <taxon>Discoba</taxon>
        <taxon>Euglenozoa</taxon>
        <taxon>Kinetoplastea</taxon>
        <taxon>Metakinetoplastina</taxon>
        <taxon>Trypanosomatida</taxon>
        <taxon>Trypanosomatidae</taxon>
        <taxon>Trypanosoma</taxon>
        <taxon>Nannomonas</taxon>
    </lineage>
</organism>
<accession>G0V366</accession>
<name>G0V366_TRYCI</name>
<proteinExistence type="predicted"/>
<evidence type="ECO:0000313" key="1">
    <source>
        <dbReference type="EMBL" id="CCC96089.1"/>
    </source>
</evidence>
<reference evidence="1" key="1">
    <citation type="journal article" date="2012" name="Proc. Natl. Acad. Sci. U.S.A.">
        <title>Antigenic diversity is generated by distinct evolutionary mechanisms in African trypanosome species.</title>
        <authorList>
            <person name="Jackson A.P."/>
            <person name="Berry A."/>
            <person name="Aslett M."/>
            <person name="Allison H.C."/>
            <person name="Burton P."/>
            <person name="Vavrova-Anderson J."/>
            <person name="Brown R."/>
            <person name="Browne H."/>
            <person name="Corton N."/>
            <person name="Hauser H."/>
            <person name="Gamble J."/>
            <person name="Gilderthorp R."/>
            <person name="Marcello L."/>
            <person name="McQuillan J."/>
            <person name="Otto T.D."/>
            <person name="Quail M.A."/>
            <person name="Sanders M.J."/>
            <person name="van Tonder A."/>
            <person name="Ginger M.L."/>
            <person name="Field M.C."/>
            <person name="Barry J.D."/>
            <person name="Hertz-Fowler C."/>
            <person name="Berriman M."/>
        </authorList>
    </citation>
    <scope>NUCLEOTIDE SEQUENCE</scope>
    <source>
        <strain evidence="1">IL3000</strain>
    </source>
</reference>
<dbReference type="EMBL" id="HE575324">
    <property type="protein sequence ID" value="CCC96089.1"/>
    <property type="molecule type" value="Genomic_DNA"/>
</dbReference>
<gene>
    <name evidence="1" type="ORF">TCIL3000_11_15990</name>
</gene>
<dbReference type="VEuPathDB" id="TriTrypDB:TcIL3000.11.15990"/>
<feature type="non-terminal residue" evidence="1">
    <location>
        <position position="185"/>
    </location>
</feature>